<dbReference type="RefSeq" id="WP_330973657.1">
    <property type="nucleotide sequence ID" value="NZ_JAZGLY010000002.1"/>
</dbReference>
<evidence type="ECO:0000259" key="4">
    <source>
        <dbReference type="Pfam" id="PF00149"/>
    </source>
</evidence>
<dbReference type="Gene3D" id="3.60.21.10">
    <property type="match status" value="1"/>
</dbReference>
<evidence type="ECO:0000256" key="3">
    <source>
        <dbReference type="SAM" id="Phobius"/>
    </source>
</evidence>
<keyword evidence="2" id="KW-0378">Hydrolase</keyword>
<keyword evidence="3" id="KW-0812">Transmembrane</keyword>
<protein>
    <submittedName>
        <fullName evidence="5">Metallophosphoesterase</fullName>
    </submittedName>
</protein>
<evidence type="ECO:0000313" key="5">
    <source>
        <dbReference type="EMBL" id="MEE6186247.1"/>
    </source>
</evidence>
<dbReference type="InterPro" id="IPR029052">
    <property type="entry name" value="Metallo-depent_PP-like"/>
</dbReference>
<keyword evidence="6" id="KW-1185">Reference proteome</keyword>
<accession>A0ABU7RE25</accession>
<feature type="transmembrane region" description="Helical" evidence="3">
    <location>
        <begin position="131"/>
        <end position="151"/>
    </location>
</feature>
<keyword evidence="3" id="KW-0472">Membrane</keyword>
<gene>
    <name evidence="5" type="ORF">V2H41_03090</name>
</gene>
<feature type="transmembrane region" description="Helical" evidence="3">
    <location>
        <begin position="73"/>
        <end position="94"/>
    </location>
</feature>
<proteinExistence type="predicted"/>
<dbReference type="InterPro" id="IPR004843">
    <property type="entry name" value="Calcineurin-like_PHP"/>
</dbReference>
<evidence type="ECO:0000256" key="1">
    <source>
        <dbReference type="ARBA" id="ARBA00022723"/>
    </source>
</evidence>
<name>A0ABU7RE25_9BACT</name>
<dbReference type="PANTHER" id="PTHR31302:SF31">
    <property type="entry name" value="PHOSPHODIESTERASE YAEI"/>
    <property type="match status" value="1"/>
</dbReference>
<feature type="transmembrane region" description="Helical" evidence="3">
    <location>
        <begin position="41"/>
        <end position="61"/>
    </location>
</feature>
<sequence>MRNNPYWWILIVLMLSLDLYVFWATRTFFNITSPRGRNIFALIYWCVSAIAVSIILLLPHIQANEHNKLLRNTLFMLVFALFLGKLVTALFFFVDDLRRSLQWIAGKLFSVKNEISELAGSSGDRISRSAFLSWMGLIAGGGLFTSFIYGLSNKYNYQIKRIQLHFDNLPQPFKGLKIVQISDIHCGSFTNYKAVNRGVDLILNEKPDIILFTGDLVNNRSDEVGAYKNIFSRLSAPLGVFSILGNHDYGDYERWESATAKAQNLENLKKIQAEMGWRLLLDEHVPIQKDGATIGLIGVQNISGKSNFHSYGSLAQAIKGAEQYPFKILMSHDPSHWDKEVNTIYTDIDLTLSGHTHGMQFGVEVPGFRWSPVQYVYKQWAGLYEHRHQKLYVNRGYGFIGYPGRVGILPEITVIELV</sequence>
<keyword evidence="1" id="KW-0479">Metal-binding</keyword>
<dbReference type="Pfam" id="PF00149">
    <property type="entry name" value="Metallophos"/>
    <property type="match status" value="1"/>
</dbReference>
<dbReference type="EMBL" id="JAZGLY010000002">
    <property type="protein sequence ID" value="MEE6186247.1"/>
    <property type="molecule type" value="Genomic_DNA"/>
</dbReference>
<dbReference type="Proteomes" id="UP001357452">
    <property type="component" value="Unassembled WGS sequence"/>
</dbReference>
<reference evidence="5 6" key="1">
    <citation type="submission" date="2024-01" db="EMBL/GenBank/DDBJ databases">
        <title>Niabella digestum sp. nov., isolated from waste digestion system.</title>
        <authorList>
            <person name="Zhang L."/>
        </authorList>
    </citation>
    <scope>NUCLEOTIDE SEQUENCE [LARGE SCALE GENOMIC DNA]</scope>
    <source>
        <strain evidence="5 6">A18</strain>
    </source>
</reference>
<dbReference type="SUPFAM" id="SSF56300">
    <property type="entry name" value="Metallo-dependent phosphatases"/>
    <property type="match status" value="1"/>
</dbReference>
<keyword evidence="3" id="KW-1133">Transmembrane helix</keyword>
<feature type="transmembrane region" description="Helical" evidence="3">
    <location>
        <begin position="6"/>
        <end position="29"/>
    </location>
</feature>
<dbReference type="PANTHER" id="PTHR31302">
    <property type="entry name" value="TRANSMEMBRANE PROTEIN WITH METALLOPHOSPHOESTERASE DOMAIN-RELATED"/>
    <property type="match status" value="1"/>
</dbReference>
<evidence type="ECO:0000256" key="2">
    <source>
        <dbReference type="ARBA" id="ARBA00022801"/>
    </source>
</evidence>
<evidence type="ECO:0000313" key="6">
    <source>
        <dbReference type="Proteomes" id="UP001357452"/>
    </source>
</evidence>
<organism evidence="5 6">
    <name type="scientific">Niabella digestorum</name>
    <dbReference type="NCBI Taxonomy" id="3117701"/>
    <lineage>
        <taxon>Bacteria</taxon>
        <taxon>Pseudomonadati</taxon>
        <taxon>Bacteroidota</taxon>
        <taxon>Chitinophagia</taxon>
        <taxon>Chitinophagales</taxon>
        <taxon>Chitinophagaceae</taxon>
        <taxon>Niabella</taxon>
    </lineage>
</organism>
<dbReference type="CDD" id="cd07385">
    <property type="entry name" value="MPP_YkuE_C"/>
    <property type="match status" value="1"/>
</dbReference>
<dbReference type="InterPro" id="IPR051158">
    <property type="entry name" value="Metallophosphoesterase_sf"/>
</dbReference>
<feature type="domain" description="Calcineurin-like phosphoesterase" evidence="4">
    <location>
        <begin position="176"/>
        <end position="358"/>
    </location>
</feature>
<comment type="caution">
    <text evidence="5">The sequence shown here is derived from an EMBL/GenBank/DDBJ whole genome shotgun (WGS) entry which is preliminary data.</text>
</comment>